<evidence type="ECO:0000313" key="4">
    <source>
        <dbReference type="Proteomes" id="UP000570474"/>
    </source>
</evidence>
<dbReference type="AlphaFoldDB" id="A0A847RI78"/>
<comment type="caution">
    <text evidence="3">The sequence shown here is derived from an EMBL/GenBank/DDBJ whole genome shotgun (WGS) entry which is preliminary data.</text>
</comment>
<gene>
    <name evidence="3" type="ORF">HGH92_00165</name>
</gene>
<keyword evidence="4" id="KW-1185">Reference proteome</keyword>
<name>A0A847RI78_9BACT</name>
<protein>
    <submittedName>
        <fullName evidence="3">Uncharacterized protein</fullName>
    </submittedName>
</protein>
<organism evidence="3 4">
    <name type="scientific">Chitinophaga varians</name>
    <dbReference type="NCBI Taxonomy" id="2202339"/>
    <lineage>
        <taxon>Bacteria</taxon>
        <taxon>Pseudomonadati</taxon>
        <taxon>Bacteroidota</taxon>
        <taxon>Chitinophagia</taxon>
        <taxon>Chitinophagales</taxon>
        <taxon>Chitinophagaceae</taxon>
        <taxon>Chitinophaga</taxon>
    </lineage>
</organism>
<keyword evidence="2" id="KW-0732">Signal</keyword>
<feature type="region of interest" description="Disordered" evidence="1">
    <location>
        <begin position="117"/>
        <end position="148"/>
    </location>
</feature>
<evidence type="ECO:0000256" key="2">
    <source>
        <dbReference type="SAM" id="SignalP"/>
    </source>
</evidence>
<feature type="chain" id="PRO_5032323814" evidence="2">
    <location>
        <begin position="22"/>
        <end position="148"/>
    </location>
</feature>
<dbReference type="RefSeq" id="WP_168868757.1">
    <property type="nucleotide sequence ID" value="NZ_JABAIA010000001.1"/>
</dbReference>
<dbReference type="EMBL" id="JABAIA010000001">
    <property type="protein sequence ID" value="NLR62702.1"/>
    <property type="molecule type" value="Genomic_DNA"/>
</dbReference>
<proteinExistence type="predicted"/>
<dbReference type="Proteomes" id="UP000570474">
    <property type="component" value="Unassembled WGS sequence"/>
</dbReference>
<accession>A0A847RI78</accession>
<feature type="compositionally biased region" description="Low complexity" evidence="1">
    <location>
        <begin position="137"/>
        <end position="148"/>
    </location>
</feature>
<evidence type="ECO:0000313" key="3">
    <source>
        <dbReference type="EMBL" id="NLR62702.1"/>
    </source>
</evidence>
<sequence length="148" mass="17099">MTLSKLLLFVPFIWMHANLQAQGSKAAEAIRHIKESTRASLDSLDREQEKMESDAARLKKDAVADYKKEKASIQKHEAKLRQKVKEDTKVADEKWESFKTSVEKEFNELQQRVHHLKEKIKKQLPGDNHNLQDEPPTENNTPPTTLLT</sequence>
<feature type="signal peptide" evidence="2">
    <location>
        <begin position="1"/>
        <end position="21"/>
    </location>
</feature>
<reference evidence="3 4" key="1">
    <citation type="submission" date="2020-04" db="EMBL/GenBank/DDBJ databases">
        <authorList>
            <person name="Yin C."/>
        </authorList>
    </citation>
    <scope>NUCLEOTIDE SEQUENCE [LARGE SCALE GENOMIC DNA]</scope>
    <source>
        <strain evidence="3 4">Ae27</strain>
    </source>
</reference>
<evidence type="ECO:0000256" key="1">
    <source>
        <dbReference type="SAM" id="MobiDB-lite"/>
    </source>
</evidence>